<protein>
    <recommendedName>
        <fullName evidence="3">M23 family metallopeptidase</fullName>
    </recommendedName>
</protein>
<gene>
    <name evidence="1" type="ORF">H8E29_10350</name>
</gene>
<organism evidence="1 2">
    <name type="scientific">Candidatus Desulfolinea nitratireducens</name>
    <dbReference type="NCBI Taxonomy" id="2841698"/>
    <lineage>
        <taxon>Bacteria</taxon>
        <taxon>Bacillati</taxon>
        <taxon>Chloroflexota</taxon>
        <taxon>Anaerolineae</taxon>
        <taxon>Anaerolineales</taxon>
        <taxon>Anaerolineales incertae sedis</taxon>
        <taxon>Candidatus Desulfolinea</taxon>
    </lineage>
</organism>
<accession>A0A8J6NL43</accession>
<dbReference type="Proteomes" id="UP000614469">
    <property type="component" value="Unassembled WGS sequence"/>
</dbReference>
<dbReference type="InterPro" id="IPR011055">
    <property type="entry name" value="Dup_hybrid_motif"/>
</dbReference>
<dbReference type="Gene3D" id="2.70.70.10">
    <property type="entry name" value="Glucose Permease (Domain IIA)"/>
    <property type="match status" value="1"/>
</dbReference>
<evidence type="ECO:0000313" key="2">
    <source>
        <dbReference type="Proteomes" id="UP000614469"/>
    </source>
</evidence>
<name>A0A8J6NL43_9CHLR</name>
<comment type="caution">
    <text evidence="1">The sequence shown here is derived from an EMBL/GenBank/DDBJ whole genome shotgun (WGS) entry which is preliminary data.</text>
</comment>
<dbReference type="AlphaFoldDB" id="A0A8J6NL43"/>
<sequence length="232" mass="25775">MSRRLVLSTLFVVAIVGGYLTYRSMRSSGARSVQVMRWFRDSDSHADWEILQGTRCGDAPFILPTDGIIGYLWDDSFRPGHRHQGLDIFGGKELGETPVIAAYEGYLRRLPDWTSSVIMRVPSDPLEPGRQIWLYYTHMADADGNSFIDDAFPRGTSEVLIPAGTLLGYQGNYSGDPFNPTGIHLHFSIVLDDGNGTFLNELEIKNTLDPTPYLGMALNAKVNQDGIPTCNE</sequence>
<dbReference type="EMBL" id="JACNJN010000119">
    <property type="protein sequence ID" value="MBC8335657.1"/>
    <property type="molecule type" value="Genomic_DNA"/>
</dbReference>
<evidence type="ECO:0000313" key="1">
    <source>
        <dbReference type="EMBL" id="MBC8335657.1"/>
    </source>
</evidence>
<proteinExistence type="predicted"/>
<evidence type="ECO:0008006" key="3">
    <source>
        <dbReference type="Google" id="ProtNLM"/>
    </source>
</evidence>
<reference evidence="1 2" key="1">
    <citation type="submission" date="2020-08" db="EMBL/GenBank/DDBJ databases">
        <title>Bridging the membrane lipid divide: bacteria of the FCB group superphylum have the potential to synthesize archaeal ether lipids.</title>
        <authorList>
            <person name="Villanueva L."/>
            <person name="Von Meijenfeldt F.A.B."/>
            <person name="Westbye A.B."/>
            <person name="Yadav S."/>
            <person name="Hopmans E.C."/>
            <person name="Dutilh B.E."/>
            <person name="Sinninghe Damste J.S."/>
        </authorList>
    </citation>
    <scope>NUCLEOTIDE SEQUENCE [LARGE SCALE GENOMIC DNA]</scope>
    <source>
        <strain evidence="1">NIOZ-UU36</strain>
    </source>
</reference>